<dbReference type="PANTHER" id="PTHR12592">
    <property type="entry name" value="ATP-DEPENDENT (S)-NAD(P)H-HYDRATE DEHYDRATASE FAMILY MEMBER"/>
    <property type="match status" value="1"/>
</dbReference>
<feature type="binding site" evidence="18">
    <location>
        <position position="156"/>
    </location>
    <ligand>
        <name>(6S)-NADPHX</name>
        <dbReference type="ChEBI" id="CHEBI:64076"/>
    </ligand>
</feature>
<evidence type="ECO:0000256" key="6">
    <source>
        <dbReference type="ARBA" id="ARBA00022741"/>
    </source>
</evidence>
<dbReference type="InterPro" id="IPR030677">
    <property type="entry name" value="Nnr"/>
</dbReference>
<comment type="catalytic activity">
    <reaction evidence="1 18 19">
        <text>(6R)-NADHX = (6S)-NADHX</text>
        <dbReference type="Rhea" id="RHEA:32215"/>
        <dbReference type="ChEBI" id="CHEBI:64074"/>
        <dbReference type="ChEBI" id="CHEBI:64075"/>
        <dbReference type="EC" id="5.1.99.6"/>
    </reaction>
</comment>
<dbReference type="Proteomes" id="UP001489509">
    <property type="component" value="Unassembled WGS sequence"/>
</dbReference>
<dbReference type="RefSeq" id="WP_349217570.1">
    <property type="nucleotide sequence ID" value="NZ_JBBMFD010000001.1"/>
</dbReference>
<feature type="domain" description="YjeF N-terminal" evidence="21">
    <location>
        <begin position="9"/>
        <end position="213"/>
    </location>
</feature>
<comment type="function">
    <text evidence="14 19">Bifunctional enzyme that catalyzes the epimerization of the S- and R-forms of NAD(P)HX and the dehydration of the S-form of NAD(P)HX at the expense of ADP, which is converted to AMP. This allows the repair of both epimers of NAD(P)HX, a damaged form of NAD(P)H that is a result of enzymatic or heat-dependent hydration.</text>
</comment>
<feature type="binding site" evidence="18">
    <location>
        <begin position="127"/>
        <end position="133"/>
    </location>
    <ligand>
        <name>(6S)-NADPHX</name>
        <dbReference type="ChEBI" id="CHEBI:64076"/>
    </ligand>
</feature>
<dbReference type="SUPFAM" id="SSF53613">
    <property type="entry name" value="Ribokinase-like"/>
    <property type="match status" value="1"/>
</dbReference>
<evidence type="ECO:0000256" key="19">
    <source>
        <dbReference type="PIRNR" id="PIRNR017184"/>
    </source>
</evidence>
<comment type="similarity">
    <text evidence="17">Belongs to the NnrD/CARKD family.</text>
</comment>
<evidence type="ECO:0000256" key="18">
    <source>
        <dbReference type="HAMAP-Rule" id="MF_01966"/>
    </source>
</evidence>
<proteinExistence type="inferred from homology"/>
<evidence type="ECO:0000256" key="17">
    <source>
        <dbReference type="HAMAP-Rule" id="MF_01965"/>
    </source>
</evidence>
<evidence type="ECO:0000256" key="3">
    <source>
        <dbReference type="ARBA" id="ARBA00006001"/>
    </source>
</evidence>
<evidence type="ECO:0000256" key="4">
    <source>
        <dbReference type="ARBA" id="ARBA00009524"/>
    </source>
</evidence>
<keyword evidence="5 18" id="KW-0479">Metal-binding</keyword>
<dbReference type="NCBIfam" id="TIGR00196">
    <property type="entry name" value="yjeF_cterm"/>
    <property type="match status" value="1"/>
</dbReference>
<feature type="binding site" evidence="18">
    <location>
        <position position="58"/>
    </location>
    <ligand>
        <name>K(+)</name>
        <dbReference type="ChEBI" id="CHEBI:29103"/>
    </ligand>
</feature>
<comment type="similarity">
    <text evidence="18">Belongs to the NnrE/AIBP family.</text>
</comment>
<keyword evidence="13" id="KW-0511">Multifunctional enzyme</keyword>
<organism evidence="22 23">
    <name type="scientific">Solibaculum intestinale</name>
    <dbReference type="NCBI Taxonomy" id="3133165"/>
    <lineage>
        <taxon>Bacteria</taxon>
        <taxon>Bacillati</taxon>
        <taxon>Bacillota</taxon>
        <taxon>Clostridia</taxon>
        <taxon>Eubacteriales</taxon>
        <taxon>Oscillospiraceae</taxon>
        <taxon>Solibaculum</taxon>
    </lineage>
</organism>
<feature type="binding site" evidence="17">
    <location>
        <position position="446"/>
    </location>
    <ligand>
        <name>AMP</name>
        <dbReference type="ChEBI" id="CHEBI:456215"/>
    </ligand>
</feature>
<feature type="binding site" evidence="17">
    <location>
        <position position="447"/>
    </location>
    <ligand>
        <name>(6S)-NADPHX</name>
        <dbReference type="ChEBI" id="CHEBI:64076"/>
    </ligand>
</feature>
<evidence type="ECO:0000256" key="7">
    <source>
        <dbReference type="ARBA" id="ARBA00022840"/>
    </source>
</evidence>
<evidence type="ECO:0000256" key="12">
    <source>
        <dbReference type="ARBA" id="ARBA00023239"/>
    </source>
</evidence>
<feature type="binding site" evidence="18">
    <location>
        <position position="123"/>
    </location>
    <ligand>
        <name>K(+)</name>
        <dbReference type="ChEBI" id="CHEBI:29103"/>
    </ligand>
</feature>
<dbReference type="CDD" id="cd01171">
    <property type="entry name" value="YXKO-related"/>
    <property type="match status" value="1"/>
</dbReference>
<dbReference type="EMBL" id="JBBMFD010000001">
    <property type="protein sequence ID" value="MEQ2439293.1"/>
    <property type="molecule type" value="Genomic_DNA"/>
</dbReference>
<dbReference type="EC" id="5.1.99.6" evidence="19"/>
<evidence type="ECO:0000313" key="22">
    <source>
        <dbReference type="EMBL" id="MEQ2439293.1"/>
    </source>
</evidence>
<evidence type="ECO:0000256" key="15">
    <source>
        <dbReference type="ARBA" id="ARBA00048238"/>
    </source>
</evidence>
<feature type="domain" description="YjeF C-terminal" evidence="20">
    <location>
        <begin position="223"/>
        <end position="506"/>
    </location>
</feature>
<dbReference type="InterPro" id="IPR029056">
    <property type="entry name" value="Ribokinase-like"/>
</dbReference>
<gene>
    <name evidence="18" type="primary">nnrE</name>
    <name evidence="17" type="synonym">nnrD</name>
    <name evidence="22" type="ORF">WMO26_00455</name>
</gene>
<feature type="binding site" evidence="17">
    <location>
        <position position="258"/>
    </location>
    <ligand>
        <name>(6S)-NADPHX</name>
        <dbReference type="ChEBI" id="CHEBI:64076"/>
    </ligand>
</feature>
<keyword evidence="23" id="KW-1185">Reference proteome</keyword>
<dbReference type="PROSITE" id="PS51385">
    <property type="entry name" value="YJEF_N"/>
    <property type="match status" value="1"/>
</dbReference>
<keyword evidence="6 17" id="KW-0547">Nucleotide-binding</keyword>
<dbReference type="NCBIfam" id="TIGR00197">
    <property type="entry name" value="yjeF_nterm"/>
    <property type="match status" value="1"/>
</dbReference>
<dbReference type="Pfam" id="PF03853">
    <property type="entry name" value="YjeF_N"/>
    <property type="match status" value="1"/>
</dbReference>
<comment type="cofactor">
    <cofactor evidence="17">
        <name>Mg(2+)</name>
        <dbReference type="ChEBI" id="CHEBI:18420"/>
    </cofactor>
</comment>
<dbReference type="EC" id="4.2.1.136" evidence="19"/>
<feature type="binding site" evidence="17">
    <location>
        <position position="329"/>
    </location>
    <ligand>
        <name>(6S)-NADPHX</name>
        <dbReference type="ChEBI" id="CHEBI:64076"/>
    </ligand>
</feature>
<sequence length="510" mass="52874">MRILTAQATRNIEAKAVKQGTGYRQLMENAGTAAAELIWEAYPKAGGPVVVLCGKGNNGGDGFVAARRLCQKGAKVSVVLAGGPPKTEDAAHMRALLTDLPVSVTEDLEEGAALLSRAGLIVDAMFGIGFHGELRAPYDRLVLAVNEAKAPVVSLDVPSGLDSDSGFVPKVCIHADLTVSFSALKPVHAVYPAKEACGRILVAPVGIGEDIVEQEESQISGISEKSVRRCFSPRRQNTNKGDFGKLLCVVGSAGMTGAAFLSVSAALRCGVGLVYLAAPKDVCTILAGRLTEPVLCPLPQTEGGTLSAGGAPVLRSRLRAASACLIGCGLGCNEDTQKIVEDLLLHSTAPIVLDADGINCAAKHIDIWKRAGAPLVLTPHPGEMARLTGKSIGEIQSRRLESAREFAVEHDVVLVLKGAGTVIGLPDGRCLVNATGNPGMAKGGSGDLLAGMIASFLAQGMAPEKAAMCGVYLHGKAGDRAAKDLSEQAMLPSDLLSRLPALFLEIETQG</sequence>
<dbReference type="PIRSF" id="PIRSF017184">
    <property type="entry name" value="Nnr"/>
    <property type="match status" value="1"/>
</dbReference>
<evidence type="ECO:0000256" key="10">
    <source>
        <dbReference type="ARBA" id="ARBA00023027"/>
    </source>
</evidence>
<reference evidence="22 23" key="1">
    <citation type="submission" date="2024-03" db="EMBL/GenBank/DDBJ databases">
        <title>Human intestinal bacterial collection.</title>
        <authorList>
            <person name="Pauvert C."/>
            <person name="Hitch T.C.A."/>
            <person name="Clavel T."/>
        </authorList>
    </citation>
    <scope>NUCLEOTIDE SEQUENCE [LARGE SCALE GENOMIC DNA]</scope>
    <source>
        <strain evidence="22 23">CLA-JM-H44</strain>
    </source>
</reference>
<evidence type="ECO:0000256" key="9">
    <source>
        <dbReference type="ARBA" id="ARBA00022958"/>
    </source>
</evidence>
<comment type="catalytic activity">
    <reaction evidence="2 18 19">
        <text>(6R)-NADPHX = (6S)-NADPHX</text>
        <dbReference type="Rhea" id="RHEA:32227"/>
        <dbReference type="ChEBI" id="CHEBI:64076"/>
        <dbReference type="ChEBI" id="CHEBI:64077"/>
        <dbReference type="EC" id="5.1.99.6"/>
    </reaction>
</comment>
<keyword evidence="9 18" id="KW-0630">Potassium</keyword>
<comment type="cofactor">
    <cofactor evidence="18 19">
        <name>K(+)</name>
        <dbReference type="ChEBI" id="CHEBI:29103"/>
    </cofactor>
    <text evidence="18 19">Binds 1 potassium ion per subunit.</text>
</comment>
<keyword evidence="12 17" id="KW-0456">Lyase</keyword>
<comment type="subunit">
    <text evidence="17">Homotetramer.</text>
</comment>
<evidence type="ECO:0000256" key="5">
    <source>
        <dbReference type="ARBA" id="ARBA00022723"/>
    </source>
</evidence>
<evidence type="ECO:0000259" key="21">
    <source>
        <dbReference type="PROSITE" id="PS51385"/>
    </source>
</evidence>
<keyword evidence="11 18" id="KW-0413">Isomerase</keyword>
<comment type="function">
    <text evidence="17">Catalyzes the dehydration of the S-form of NAD(P)HX at the expense of ADP, which is converted to AMP. Together with NAD(P)HX epimerase, which catalyzes the epimerization of the S- and R-forms, the enzyme allows the repair of both epimers of NAD(P)HX, a damaged form of NAD(P)H that is a result of enzymatic or heat-dependent hydration.</text>
</comment>
<accession>A0ABV1DW46</accession>
<keyword evidence="8 17" id="KW-0521">NADP</keyword>
<evidence type="ECO:0000256" key="13">
    <source>
        <dbReference type="ARBA" id="ARBA00023268"/>
    </source>
</evidence>
<evidence type="ECO:0000256" key="14">
    <source>
        <dbReference type="ARBA" id="ARBA00025153"/>
    </source>
</evidence>
<feature type="binding site" evidence="17">
    <location>
        <begin position="417"/>
        <end position="421"/>
    </location>
    <ligand>
        <name>AMP</name>
        <dbReference type="ChEBI" id="CHEBI:456215"/>
    </ligand>
</feature>
<protein>
    <recommendedName>
        <fullName evidence="19">Bifunctional NAD(P)H-hydrate repair enzyme</fullName>
    </recommendedName>
    <alternativeName>
        <fullName evidence="19">Nicotinamide nucleotide repair protein</fullName>
    </alternativeName>
    <domain>
        <recommendedName>
            <fullName evidence="19">ADP-dependent (S)-NAD(P)H-hydrate dehydratase</fullName>
            <ecNumber evidence="19">4.2.1.136</ecNumber>
        </recommendedName>
        <alternativeName>
            <fullName evidence="19">ADP-dependent NAD(P)HX dehydratase</fullName>
        </alternativeName>
    </domain>
    <domain>
        <recommendedName>
            <fullName evidence="19">NAD(P)H-hydrate epimerase</fullName>
            <ecNumber evidence="19">5.1.99.6</ecNumber>
        </recommendedName>
    </domain>
</protein>
<evidence type="ECO:0000313" key="23">
    <source>
        <dbReference type="Proteomes" id="UP001489509"/>
    </source>
</evidence>
<dbReference type="HAMAP" id="MF_01965">
    <property type="entry name" value="NADHX_dehydratase"/>
    <property type="match status" value="1"/>
</dbReference>
<name>A0ABV1DW46_9FIRM</name>
<feature type="binding site" evidence="18">
    <location>
        <begin position="57"/>
        <end position="61"/>
    </location>
    <ligand>
        <name>(6S)-NADPHX</name>
        <dbReference type="ChEBI" id="CHEBI:64076"/>
    </ligand>
</feature>
<dbReference type="InterPro" id="IPR000631">
    <property type="entry name" value="CARKD"/>
</dbReference>
<feature type="binding site" evidence="18">
    <location>
        <position position="159"/>
    </location>
    <ligand>
        <name>K(+)</name>
        <dbReference type="ChEBI" id="CHEBI:29103"/>
    </ligand>
</feature>
<dbReference type="PANTHER" id="PTHR12592:SF0">
    <property type="entry name" value="ATP-DEPENDENT (S)-NAD(P)H-HYDRATE DEHYDRATASE"/>
    <property type="match status" value="1"/>
</dbReference>
<evidence type="ECO:0000256" key="1">
    <source>
        <dbReference type="ARBA" id="ARBA00000013"/>
    </source>
</evidence>
<evidence type="ECO:0000256" key="8">
    <source>
        <dbReference type="ARBA" id="ARBA00022857"/>
    </source>
</evidence>
<dbReference type="InterPro" id="IPR004443">
    <property type="entry name" value="YjeF_N_dom"/>
</dbReference>
<dbReference type="HAMAP" id="MF_01966">
    <property type="entry name" value="NADHX_epimerase"/>
    <property type="match status" value="1"/>
</dbReference>
<comment type="catalytic activity">
    <reaction evidence="16 17 19">
        <text>(6S)-NADPHX + ADP = AMP + phosphate + NADPH + H(+)</text>
        <dbReference type="Rhea" id="RHEA:32235"/>
        <dbReference type="ChEBI" id="CHEBI:15378"/>
        <dbReference type="ChEBI" id="CHEBI:43474"/>
        <dbReference type="ChEBI" id="CHEBI:57783"/>
        <dbReference type="ChEBI" id="CHEBI:64076"/>
        <dbReference type="ChEBI" id="CHEBI:456215"/>
        <dbReference type="ChEBI" id="CHEBI:456216"/>
        <dbReference type="EC" id="4.2.1.136"/>
    </reaction>
</comment>
<comment type="function">
    <text evidence="18">Catalyzes the epimerization of the S- and R-forms of NAD(P)HX, a damaged form of NAD(P)H that is a result of enzymatic or heat-dependent hydration. This is a prerequisite for the S-specific NAD(P)H-hydrate dehydratase to allow the repair of both epimers of NAD(P)HX.</text>
</comment>
<comment type="catalytic activity">
    <reaction evidence="15 17 19">
        <text>(6S)-NADHX + ADP = AMP + phosphate + NADH + H(+)</text>
        <dbReference type="Rhea" id="RHEA:32223"/>
        <dbReference type="ChEBI" id="CHEBI:15378"/>
        <dbReference type="ChEBI" id="CHEBI:43474"/>
        <dbReference type="ChEBI" id="CHEBI:57945"/>
        <dbReference type="ChEBI" id="CHEBI:64074"/>
        <dbReference type="ChEBI" id="CHEBI:456215"/>
        <dbReference type="ChEBI" id="CHEBI:456216"/>
        <dbReference type="EC" id="4.2.1.136"/>
    </reaction>
</comment>
<dbReference type="Gene3D" id="3.40.1190.20">
    <property type="match status" value="1"/>
</dbReference>
<comment type="caution">
    <text evidence="22">The sequence shown here is derived from an EMBL/GenBank/DDBJ whole genome shotgun (WGS) entry which is preliminary data.</text>
</comment>
<dbReference type="PROSITE" id="PS51383">
    <property type="entry name" value="YJEF_C_3"/>
    <property type="match status" value="1"/>
</dbReference>
<comment type="similarity">
    <text evidence="4 19">In the C-terminal section; belongs to the NnrD/CARKD family.</text>
</comment>
<evidence type="ECO:0000256" key="11">
    <source>
        <dbReference type="ARBA" id="ARBA00023235"/>
    </source>
</evidence>
<feature type="binding site" evidence="17">
    <location>
        <position position="380"/>
    </location>
    <ligand>
        <name>(6S)-NADPHX</name>
        <dbReference type="ChEBI" id="CHEBI:64076"/>
    </ligand>
</feature>
<evidence type="ECO:0000256" key="16">
    <source>
        <dbReference type="ARBA" id="ARBA00049209"/>
    </source>
</evidence>
<evidence type="ECO:0000256" key="2">
    <source>
        <dbReference type="ARBA" id="ARBA00000909"/>
    </source>
</evidence>
<feature type="binding site" evidence="18">
    <location>
        <position position="138"/>
    </location>
    <ligand>
        <name>(6S)-NADPHX</name>
        <dbReference type="ChEBI" id="CHEBI:64076"/>
    </ligand>
</feature>
<dbReference type="InterPro" id="IPR036652">
    <property type="entry name" value="YjeF_N_dom_sf"/>
</dbReference>
<keyword evidence="7 17" id="KW-0067">ATP-binding</keyword>
<dbReference type="SUPFAM" id="SSF64153">
    <property type="entry name" value="YjeF N-terminal domain-like"/>
    <property type="match status" value="1"/>
</dbReference>
<evidence type="ECO:0000259" key="20">
    <source>
        <dbReference type="PROSITE" id="PS51383"/>
    </source>
</evidence>
<comment type="similarity">
    <text evidence="3 19">In the N-terminal section; belongs to the NnrE/AIBP family.</text>
</comment>
<keyword evidence="10 17" id="KW-0520">NAD</keyword>
<dbReference type="Gene3D" id="3.40.50.10260">
    <property type="entry name" value="YjeF N-terminal domain"/>
    <property type="match status" value="1"/>
</dbReference>
<dbReference type="Pfam" id="PF01256">
    <property type="entry name" value="Carb_kinase"/>
    <property type="match status" value="1"/>
</dbReference>